<organism evidence="1 2">
    <name type="scientific">Pigmentiphaga litoralis</name>
    <dbReference type="NCBI Taxonomy" id="516702"/>
    <lineage>
        <taxon>Bacteria</taxon>
        <taxon>Pseudomonadati</taxon>
        <taxon>Pseudomonadota</taxon>
        <taxon>Betaproteobacteria</taxon>
        <taxon>Burkholderiales</taxon>
        <taxon>Alcaligenaceae</taxon>
        <taxon>Pigmentiphaga</taxon>
    </lineage>
</organism>
<reference evidence="1 2" key="1">
    <citation type="submission" date="2020-07" db="EMBL/GenBank/DDBJ databases">
        <title>Genomic Encyclopedia of Type Strains, Phase IV (KMG-V): Genome sequencing to study the core and pangenomes of soil and plant-associated prokaryotes.</title>
        <authorList>
            <person name="Whitman W."/>
        </authorList>
    </citation>
    <scope>NUCLEOTIDE SEQUENCE [LARGE SCALE GENOMIC DNA]</scope>
    <source>
        <strain evidence="1 2">SAS40</strain>
    </source>
</reference>
<dbReference type="RefSeq" id="WP_179590198.1">
    <property type="nucleotide sequence ID" value="NZ_BMXQ01000003.1"/>
</dbReference>
<name>A0A7Y9IZC4_9BURK</name>
<sequence length="78" mass="8774">MRSNVVPIPVKDFSEQFVATRQMAIDAYVHWRSQGPEKHDMTAHTLAAGLLESMKGAPEAEKEELLAFVLSELFETIE</sequence>
<evidence type="ECO:0000313" key="1">
    <source>
        <dbReference type="EMBL" id="NYE85792.1"/>
    </source>
</evidence>
<keyword evidence="2" id="KW-1185">Reference proteome</keyword>
<dbReference type="EMBL" id="JACBYR010000003">
    <property type="protein sequence ID" value="NYE85792.1"/>
    <property type="molecule type" value="Genomic_DNA"/>
</dbReference>
<proteinExistence type="predicted"/>
<accession>A0A7Y9IZC4</accession>
<dbReference type="AlphaFoldDB" id="A0A7Y9IZC4"/>
<gene>
    <name evidence="1" type="ORF">FHW18_005111</name>
</gene>
<protein>
    <submittedName>
        <fullName evidence="1">Uncharacterized protein</fullName>
    </submittedName>
</protein>
<dbReference type="Proteomes" id="UP000542125">
    <property type="component" value="Unassembled WGS sequence"/>
</dbReference>
<evidence type="ECO:0000313" key="2">
    <source>
        <dbReference type="Proteomes" id="UP000542125"/>
    </source>
</evidence>
<comment type="caution">
    <text evidence="1">The sequence shown here is derived from an EMBL/GenBank/DDBJ whole genome shotgun (WGS) entry which is preliminary data.</text>
</comment>